<evidence type="ECO:0000313" key="2">
    <source>
        <dbReference type="Proteomes" id="UP000232412"/>
    </source>
</evidence>
<accession>A0A2H1EGB5</accession>
<dbReference type="AlphaFoldDB" id="A0A2H1EGB5"/>
<sequence>MRLYFLEFSTPELFKINSHDITKIVQIYSESEYVQLHLRNLNIPSGNFRNKCYKWNCYKDNFCGSCNIEYKINVITYMKLHVRF</sequence>
<keyword evidence="2" id="KW-1185">Reference proteome</keyword>
<reference evidence="2" key="1">
    <citation type="submission" date="2016-12" db="EMBL/GenBank/DDBJ databases">
        <authorList>
            <person name="Herbold C."/>
        </authorList>
    </citation>
    <scope>NUCLEOTIDE SEQUENCE [LARGE SCALE GENOMIC DNA]</scope>
</reference>
<proteinExistence type="predicted"/>
<name>A0A2H1EGB5_9ARCH</name>
<evidence type="ECO:0000313" key="1">
    <source>
        <dbReference type="EMBL" id="SHO45208.1"/>
    </source>
</evidence>
<dbReference type="Proteomes" id="UP000232412">
    <property type="component" value="Unassembled WGS sequence"/>
</dbReference>
<dbReference type="EMBL" id="FRFC01000003">
    <property type="protein sequence ID" value="SHO45208.1"/>
    <property type="molecule type" value="Genomic_DNA"/>
</dbReference>
<protein>
    <submittedName>
        <fullName evidence="1">Uncharacterized protein</fullName>
    </submittedName>
</protein>
<organism evidence="1 2">
    <name type="scientific">Nitrosotalea sinensis</name>
    <dbReference type="NCBI Taxonomy" id="1499975"/>
    <lineage>
        <taxon>Archaea</taxon>
        <taxon>Nitrososphaerota</taxon>
        <taxon>Nitrososphaeria</taxon>
        <taxon>Nitrosotaleales</taxon>
        <taxon>Nitrosotaleaceae</taxon>
        <taxon>Nitrosotalea</taxon>
    </lineage>
</organism>
<gene>
    <name evidence="1" type="ORF">NSIN_20585</name>
</gene>